<name>A0A7S3E7Q4_9RHOD</name>
<dbReference type="AlphaFoldDB" id="A0A7S3E7Q4"/>
<organism evidence="2">
    <name type="scientific">Rhodosorus marinus</name>
    <dbReference type="NCBI Taxonomy" id="101924"/>
    <lineage>
        <taxon>Eukaryota</taxon>
        <taxon>Rhodophyta</taxon>
        <taxon>Stylonematophyceae</taxon>
        <taxon>Stylonematales</taxon>
        <taxon>Stylonemataceae</taxon>
        <taxon>Rhodosorus</taxon>
    </lineage>
</organism>
<feature type="region of interest" description="Disordered" evidence="1">
    <location>
        <begin position="125"/>
        <end position="152"/>
    </location>
</feature>
<protein>
    <submittedName>
        <fullName evidence="2">Uncharacterized protein</fullName>
    </submittedName>
</protein>
<gene>
    <name evidence="2" type="ORF">RMAR00112_LOCUS2273</name>
</gene>
<evidence type="ECO:0000313" key="2">
    <source>
        <dbReference type="EMBL" id="CAE0034329.1"/>
    </source>
</evidence>
<proteinExistence type="predicted"/>
<accession>A0A7S3E7Q4</accession>
<evidence type="ECO:0000256" key="1">
    <source>
        <dbReference type="SAM" id="MobiDB-lite"/>
    </source>
</evidence>
<dbReference type="EMBL" id="HBHW01003135">
    <property type="protein sequence ID" value="CAE0034329.1"/>
    <property type="molecule type" value="Transcribed_RNA"/>
</dbReference>
<reference evidence="2" key="1">
    <citation type="submission" date="2021-01" db="EMBL/GenBank/DDBJ databases">
        <authorList>
            <person name="Corre E."/>
            <person name="Pelletier E."/>
            <person name="Niang G."/>
            <person name="Scheremetjew M."/>
            <person name="Finn R."/>
            <person name="Kale V."/>
            <person name="Holt S."/>
            <person name="Cochrane G."/>
            <person name="Meng A."/>
            <person name="Brown T."/>
            <person name="Cohen L."/>
        </authorList>
    </citation>
    <scope>NUCLEOTIDE SEQUENCE</scope>
    <source>
        <strain evidence="2">CCMP 769</strain>
    </source>
</reference>
<sequence>MVQDGDDLKIVEENLVLSTYPHARVDCPVDPIVDATTASIGCELCYCYVCDVQSSLCSGWAYHHNSSGAKAVWRAVKSTRRFSHSAVAIARNESVQSLVENFVEVVVHSSMLLPGTPAFRSIISVDDHMPSPTDEPLDNSNPSPAAAGGGDEGAIGEQVDLELLVGDFDSKLHFVKETKLGNEEETVLEGETGVVDDVSSIPAKQEEITVCEAGKDEPVICALVLEAKYST</sequence>